<reference evidence="2" key="1">
    <citation type="journal article" date="2021" name="Open Biol.">
        <title>Shared evolutionary footprints suggest mitochondrial oxidative damage underlies multiple complex I losses in fungi.</title>
        <authorList>
            <person name="Schikora-Tamarit M.A."/>
            <person name="Marcet-Houben M."/>
            <person name="Nosek J."/>
            <person name="Gabaldon T."/>
        </authorList>
    </citation>
    <scope>NUCLEOTIDE SEQUENCE</scope>
    <source>
        <strain evidence="2">CBS2887</strain>
    </source>
</reference>
<reference evidence="2" key="2">
    <citation type="submission" date="2021-01" db="EMBL/GenBank/DDBJ databases">
        <authorList>
            <person name="Schikora-Tamarit M.A."/>
        </authorList>
    </citation>
    <scope>NUCLEOTIDE SEQUENCE</scope>
    <source>
        <strain evidence="2">CBS2887</strain>
    </source>
</reference>
<evidence type="ECO:0000256" key="1">
    <source>
        <dbReference type="SAM" id="MobiDB-lite"/>
    </source>
</evidence>
<feature type="compositionally biased region" description="Low complexity" evidence="1">
    <location>
        <begin position="54"/>
        <end position="67"/>
    </location>
</feature>
<dbReference type="Proteomes" id="UP000774326">
    <property type="component" value="Unassembled WGS sequence"/>
</dbReference>
<feature type="compositionally biased region" description="Polar residues" evidence="1">
    <location>
        <begin position="154"/>
        <end position="167"/>
    </location>
</feature>
<dbReference type="EMBL" id="JAEUBG010000980">
    <property type="protein sequence ID" value="KAH3687133.1"/>
    <property type="molecule type" value="Genomic_DNA"/>
</dbReference>
<feature type="compositionally biased region" description="Low complexity" evidence="1">
    <location>
        <begin position="142"/>
        <end position="153"/>
    </location>
</feature>
<feature type="compositionally biased region" description="Polar residues" evidence="1">
    <location>
        <begin position="123"/>
        <end position="141"/>
    </location>
</feature>
<evidence type="ECO:0000313" key="3">
    <source>
        <dbReference type="Proteomes" id="UP000774326"/>
    </source>
</evidence>
<keyword evidence="3" id="KW-1185">Reference proteome</keyword>
<feature type="region of interest" description="Disordered" evidence="1">
    <location>
        <begin position="1"/>
        <end position="182"/>
    </location>
</feature>
<evidence type="ECO:0000313" key="2">
    <source>
        <dbReference type="EMBL" id="KAH3687133.1"/>
    </source>
</evidence>
<protein>
    <submittedName>
        <fullName evidence="2">Uncharacterized protein</fullName>
    </submittedName>
</protein>
<gene>
    <name evidence="2" type="ORF">WICPIJ_001888</name>
</gene>
<dbReference type="AlphaFoldDB" id="A0A9P8QAR4"/>
<feature type="compositionally biased region" description="Low complexity" evidence="1">
    <location>
        <begin position="97"/>
        <end position="117"/>
    </location>
</feature>
<comment type="caution">
    <text evidence="2">The sequence shown here is derived from an EMBL/GenBank/DDBJ whole genome shotgun (WGS) entry which is preliminary data.</text>
</comment>
<dbReference type="OrthoDB" id="3981259at2759"/>
<proteinExistence type="predicted"/>
<organism evidence="2 3">
    <name type="scientific">Wickerhamomyces pijperi</name>
    <name type="common">Yeast</name>
    <name type="synonym">Pichia pijperi</name>
    <dbReference type="NCBI Taxonomy" id="599730"/>
    <lineage>
        <taxon>Eukaryota</taxon>
        <taxon>Fungi</taxon>
        <taxon>Dikarya</taxon>
        <taxon>Ascomycota</taxon>
        <taxon>Saccharomycotina</taxon>
        <taxon>Saccharomycetes</taxon>
        <taxon>Phaffomycetales</taxon>
        <taxon>Wickerhamomycetaceae</taxon>
        <taxon>Wickerhamomyces</taxon>
    </lineage>
</organism>
<feature type="compositionally biased region" description="Polar residues" evidence="1">
    <location>
        <begin position="1"/>
        <end position="10"/>
    </location>
</feature>
<name>A0A9P8QAR4_WICPI</name>
<sequence>MLTMSQTQGSYDAVYITQQKKDKIRLPEPSLPNGQRPDFGNGSKPKRNSNTRRQTNQPQGSGNQPQGKLAPSPLDKEFKAQPPRNASNGQRKAGDGSNNNSPKTSSNNSRRNSNNNKYKPANSKKQSSPLGSPNLQPQGNYSLHSPTHLHSSPAMQKTPSYAGSRFSTMAPDVKAIPKPSFL</sequence>
<accession>A0A9P8QAR4</accession>